<proteinExistence type="inferred from homology"/>
<keyword evidence="11" id="KW-1185">Reference proteome</keyword>
<evidence type="ECO:0000256" key="8">
    <source>
        <dbReference type="PROSITE-ProRule" id="PRU00723"/>
    </source>
</evidence>
<dbReference type="PROSITE" id="PS50103">
    <property type="entry name" value="ZF_C3H1"/>
    <property type="match status" value="4"/>
</dbReference>
<dbReference type="InterPro" id="IPR000571">
    <property type="entry name" value="Znf_CCCH"/>
</dbReference>
<feature type="domain" description="C3H1-type" evidence="10">
    <location>
        <begin position="18"/>
        <end position="46"/>
    </location>
</feature>
<feature type="region of interest" description="Disordered" evidence="9">
    <location>
        <begin position="349"/>
        <end position="372"/>
    </location>
</feature>
<dbReference type="PANTHER" id="PTHR12675">
    <property type="entry name" value="MUSCLEBLIND-LIKE PROTEIN"/>
    <property type="match status" value="1"/>
</dbReference>
<evidence type="ECO:0000256" key="5">
    <source>
        <dbReference type="ARBA" id="ARBA00022833"/>
    </source>
</evidence>
<accession>A0A9C5Z189</accession>
<evidence type="ECO:0000256" key="3">
    <source>
        <dbReference type="ARBA" id="ARBA00022737"/>
    </source>
</evidence>
<dbReference type="SMART" id="SM00356">
    <property type="entry name" value="ZnF_C3H1"/>
    <property type="match status" value="4"/>
</dbReference>
<evidence type="ECO:0000256" key="1">
    <source>
        <dbReference type="ARBA" id="ARBA00004123"/>
    </source>
</evidence>
<organism evidence="11 12">
    <name type="scientific">Glossina fuscipes</name>
    <dbReference type="NCBI Taxonomy" id="7396"/>
    <lineage>
        <taxon>Eukaryota</taxon>
        <taxon>Metazoa</taxon>
        <taxon>Ecdysozoa</taxon>
        <taxon>Arthropoda</taxon>
        <taxon>Hexapoda</taxon>
        <taxon>Insecta</taxon>
        <taxon>Pterygota</taxon>
        <taxon>Neoptera</taxon>
        <taxon>Endopterygota</taxon>
        <taxon>Diptera</taxon>
        <taxon>Brachycera</taxon>
        <taxon>Muscomorpha</taxon>
        <taxon>Hippoboscoidea</taxon>
        <taxon>Glossinidae</taxon>
        <taxon>Glossina</taxon>
    </lineage>
</organism>
<evidence type="ECO:0000313" key="11">
    <source>
        <dbReference type="Proteomes" id="UP000092443"/>
    </source>
</evidence>
<sequence length="596" mass="65367">MAAMVNMSNLLSGKDSRWLQLEVCREFQRNKCSRQDTECKFAHPPANVEVQNGKVTACYDSIKGRCNRDKPPCKYFHPPQHLKDQLLINGRNHLALKNALMQQMGIASGQPVLAGQVPTVAANPYLTGIPANTYSPYFAPGHLVPALLGPDPAAVASQLGPVVPQAVQVTQQKLPRSDRLEMDVKTVGSFYYENFAYSGMVPIKRPAAEKYGNPVYPGATTYQQLMQLQQPFVPISSSSKIPPNASYVIYTDENGQLLDTLPVCQDFNRSMCSRLNCRFVHLTEDDKVEVCDQRVAVCRDHANGQCRRKQCKYYHIPIVLPPANVMAALINSNTSGISNNNINNNLNQEQQQQQQNNNNYKQQQQQQQQKLAGSTIATTNYNNNLIIIEPQHQHPAQQSQQQIHNFDAETTIAGGYGTLTNKIALTTASSKIYNTAPPPPPPAAAVAYHPVHYTTAGTPYHHPHHQLQHQHHHYHITPPYSPSAASTTSSNSSACPKPTSPILSSTTTLPTNSTATKPTPIAATHYVPTTTFLKASPAMTIAIATQAPLLLGNTNTNSEYGSNCIPIITTPPALTPLTPVTQHPAFMYPATPQTQH</sequence>
<evidence type="ECO:0000256" key="9">
    <source>
        <dbReference type="SAM" id="MobiDB-lite"/>
    </source>
</evidence>
<keyword evidence="2 8" id="KW-0479">Metal-binding</keyword>
<dbReference type="FunFam" id="3.30.1370.210:FF:000005">
    <property type="entry name" value="Muscleblind, isoform M"/>
    <property type="match status" value="1"/>
</dbReference>
<feature type="zinc finger region" description="C3H1-type" evidence="8">
    <location>
        <begin position="18"/>
        <end position="46"/>
    </location>
</feature>
<keyword evidence="3" id="KW-0677">Repeat</keyword>
<keyword evidence="4 8" id="KW-0863">Zinc-finger</keyword>
<dbReference type="GO" id="GO:0003723">
    <property type="term" value="F:RNA binding"/>
    <property type="evidence" value="ECO:0007669"/>
    <property type="project" value="TreeGrafter"/>
</dbReference>
<keyword evidence="5 8" id="KW-0862">Zinc</keyword>
<feature type="domain" description="C3H1-type" evidence="10">
    <location>
        <begin position="52"/>
        <end position="80"/>
    </location>
</feature>
<feature type="zinc finger region" description="C3H1-type" evidence="8">
    <location>
        <begin position="292"/>
        <end position="318"/>
    </location>
</feature>
<dbReference type="GO" id="GO:0043484">
    <property type="term" value="P:regulation of RNA splicing"/>
    <property type="evidence" value="ECO:0007669"/>
    <property type="project" value="TreeGrafter"/>
</dbReference>
<dbReference type="AlphaFoldDB" id="A0A9C5Z189"/>
<dbReference type="GO" id="GO:0005654">
    <property type="term" value="C:nucleoplasm"/>
    <property type="evidence" value="ECO:0007669"/>
    <property type="project" value="TreeGrafter"/>
</dbReference>
<evidence type="ECO:0000256" key="4">
    <source>
        <dbReference type="ARBA" id="ARBA00022771"/>
    </source>
</evidence>
<feature type="domain" description="C3H1-type" evidence="10">
    <location>
        <begin position="258"/>
        <end position="284"/>
    </location>
</feature>
<dbReference type="GO" id="GO:0005737">
    <property type="term" value="C:cytoplasm"/>
    <property type="evidence" value="ECO:0007669"/>
    <property type="project" value="TreeGrafter"/>
</dbReference>
<feature type="domain" description="C3H1-type" evidence="10">
    <location>
        <begin position="292"/>
        <end position="318"/>
    </location>
</feature>
<evidence type="ECO:0000256" key="6">
    <source>
        <dbReference type="ARBA" id="ARBA00023242"/>
    </source>
</evidence>
<dbReference type="InterPro" id="IPR054429">
    <property type="entry name" value="Znf-CCCH_Muscleblind-like"/>
</dbReference>
<feature type="region of interest" description="Disordered" evidence="9">
    <location>
        <begin position="480"/>
        <end position="516"/>
    </location>
</feature>
<evidence type="ECO:0000313" key="12">
    <source>
        <dbReference type="RefSeq" id="XP_037887934.1"/>
    </source>
</evidence>
<dbReference type="RefSeq" id="XP_037887934.1">
    <property type="nucleotide sequence ID" value="XM_038032006.1"/>
</dbReference>
<feature type="zinc finger region" description="C3H1-type" evidence="8">
    <location>
        <begin position="258"/>
        <end position="284"/>
    </location>
</feature>
<evidence type="ECO:0000256" key="7">
    <source>
        <dbReference type="ARBA" id="ARBA00038226"/>
    </source>
</evidence>
<comment type="subcellular location">
    <subcellularLocation>
        <location evidence="1">Nucleus</location>
    </subcellularLocation>
</comment>
<dbReference type="Proteomes" id="UP000092443">
    <property type="component" value="Unplaced"/>
</dbReference>
<keyword evidence="6" id="KW-0539">Nucleus</keyword>
<protein>
    <submittedName>
        <fullName evidence="12">Uncharacterized protein LOC119636578 isoform X12</fullName>
    </submittedName>
</protein>
<feature type="zinc finger region" description="C3H1-type" evidence="8">
    <location>
        <begin position="52"/>
        <end position="80"/>
    </location>
</feature>
<dbReference type="Gene3D" id="3.30.1370.210">
    <property type="match status" value="2"/>
</dbReference>
<dbReference type="GO" id="GO:0008270">
    <property type="term" value="F:zinc ion binding"/>
    <property type="evidence" value="ECO:0007669"/>
    <property type="project" value="UniProtKB-KW"/>
</dbReference>
<comment type="similarity">
    <text evidence="7">Belongs to the muscleblind family.</text>
</comment>
<dbReference type="Pfam" id="PF22628">
    <property type="entry name" value="zf-CCCH_10"/>
    <property type="match status" value="2"/>
</dbReference>
<reference evidence="12" key="1">
    <citation type="submission" date="2025-08" db="UniProtKB">
        <authorList>
            <consortium name="RefSeq"/>
        </authorList>
    </citation>
    <scope>IDENTIFICATION</scope>
    <source>
        <tissue evidence="12">Whole body pupa</tissue>
    </source>
</reference>
<name>A0A9C5Z189_9MUSC</name>
<dbReference type="PANTHER" id="PTHR12675:SF11">
    <property type="entry name" value="C3H1-TYPE DOMAIN-CONTAINING PROTEIN"/>
    <property type="match status" value="1"/>
</dbReference>
<evidence type="ECO:0000259" key="10">
    <source>
        <dbReference type="PROSITE" id="PS50103"/>
    </source>
</evidence>
<feature type="compositionally biased region" description="Low complexity" evidence="9">
    <location>
        <begin position="349"/>
        <end position="369"/>
    </location>
</feature>
<gene>
    <name evidence="12" type="primary">LOC119636578</name>
</gene>
<dbReference type="GeneID" id="119636578"/>
<evidence type="ECO:0000256" key="2">
    <source>
        <dbReference type="ARBA" id="ARBA00022723"/>
    </source>
</evidence>